<comment type="function">
    <text evidence="6">Membrane-associated protein that warps the membrane surface to access and bind aromatic isoprenes with high specificity, including ubiquinone (CoQ) isoprene intermediates and presents them directly to COQ7, therefore facilitating the COQ7-mediated hydroxylase step. Participates in the biosynthesis of coenzyme Q, also named ubiquinone, an essential lipid-soluble electron transporter for aerobic cellular respiration.</text>
</comment>
<evidence type="ECO:0000313" key="8">
    <source>
        <dbReference type="EMBL" id="NIK88331.1"/>
    </source>
</evidence>
<keyword evidence="4" id="KW-0809">Transit peptide</keyword>
<dbReference type="InterPro" id="IPR012762">
    <property type="entry name" value="Ubiq_biosynth_COQ9"/>
</dbReference>
<dbReference type="PANTHER" id="PTHR21427">
    <property type="entry name" value="UBIQUINONE BIOSYNTHESIS PROTEIN COQ9, MITOCHONDRIAL"/>
    <property type="match status" value="1"/>
</dbReference>
<comment type="similarity">
    <text evidence="2">Belongs to the COQ9 family.</text>
</comment>
<reference evidence="8 9" key="1">
    <citation type="submission" date="2020-03" db="EMBL/GenBank/DDBJ databases">
        <title>Genomic Encyclopedia of Type Strains, Phase IV (KMG-IV): sequencing the most valuable type-strain genomes for metagenomic binning, comparative biology and taxonomic classification.</title>
        <authorList>
            <person name="Goeker M."/>
        </authorList>
    </citation>
    <scope>NUCLEOTIDE SEQUENCE [LARGE SCALE GENOMIC DNA]</scope>
    <source>
        <strain evidence="8 9">DSM 19867</strain>
    </source>
</reference>
<dbReference type="PANTHER" id="PTHR21427:SF19">
    <property type="entry name" value="UBIQUINONE BIOSYNTHESIS PROTEIN COQ9, MITOCHONDRIAL"/>
    <property type="match status" value="1"/>
</dbReference>
<dbReference type="Pfam" id="PF08511">
    <property type="entry name" value="COQ9"/>
    <property type="match status" value="1"/>
</dbReference>
<comment type="pathway">
    <text evidence="1">Cofactor biosynthesis; ubiquinone biosynthesis.</text>
</comment>
<dbReference type="NCBIfam" id="TIGR02396">
    <property type="entry name" value="diverge_rpsU"/>
    <property type="match status" value="1"/>
</dbReference>
<dbReference type="GO" id="GO:0006744">
    <property type="term" value="P:ubiquinone biosynthetic process"/>
    <property type="evidence" value="ECO:0007669"/>
    <property type="project" value="UniProtKB-KW"/>
</dbReference>
<sequence>MPDALNDALKDAVLDGVLAHAEKDGFTPASLTRVLRERGAPDTLFPNGMAGVIAYWSERTDTMLAENLKGANLLQLPMRKRIQVAVLARLAILKPHKAAARKAALLLALPQHAGLGAELVWHSADVIWRAAGDLSTDFNYYSKRGILAGVLSSTMIAWFGDDSADQAATITFLEARIDNVMQFEKLKARVKDACSPKTGTAA</sequence>
<proteinExistence type="inferred from homology"/>
<name>A0A846MZ10_9PROT</name>
<dbReference type="GO" id="GO:0008289">
    <property type="term" value="F:lipid binding"/>
    <property type="evidence" value="ECO:0007669"/>
    <property type="project" value="UniProtKB-KW"/>
</dbReference>
<dbReference type="Proteomes" id="UP000570514">
    <property type="component" value="Unassembled WGS sequence"/>
</dbReference>
<evidence type="ECO:0000256" key="5">
    <source>
        <dbReference type="ARBA" id="ARBA00023121"/>
    </source>
</evidence>
<keyword evidence="5" id="KW-0446">Lipid-binding</keyword>
<gene>
    <name evidence="8" type="ORF">FHS83_001649</name>
</gene>
<keyword evidence="8" id="KW-0830">Ubiquinone</keyword>
<evidence type="ECO:0000256" key="4">
    <source>
        <dbReference type="ARBA" id="ARBA00022946"/>
    </source>
</evidence>
<dbReference type="InterPro" id="IPR013718">
    <property type="entry name" value="COQ9_C"/>
</dbReference>
<evidence type="ECO:0000256" key="6">
    <source>
        <dbReference type="ARBA" id="ARBA00058104"/>
    </source>
</evidence>
<evidence type="ECO:0000256" key="3">
    <source>
        <dbReference type="ARBA" id="ARBA00022688"/>
    </source>
</evidence>
<accession>A0A846MZ10</accession>
<evidence type="ECO:0000256" key="2">
    <source>
        <dbReference type="ARBA" id="ARBA00010766"/>
    </source>
</evidence>
<dbReference type="AlphaFoldDB" id="A0A846MZ10"/>
<keyword evidence="3" id="KW-0831">Ubiquinone biosynthesis</keyword>
<evidence type="ECO:0000259" key="7">
    <source>
        <dbReference type="Pfam" id="PF08511"/>
    </source>
</evidence>
<comment type="caution">
    <text evidence="8">The sequence shown here is derived from an EMBL/GenBank/DDBJ whole genome shotgun (WGS) entry which is preliminary data.</text>
</comment>
<protein>
    <submittedName>
        <fullName evidence="8">Ubiquinone biosynthesis protein COQ9</fullName>
    </submittedName>
</protein>
<keyword evidence="9" id="KW-1185">Reference proteome</keyword>
<evidence type="ECO:0000256" key="1">
    <source>
        <dbReference type="ARBA" id="ARBA00004749"/>
    </source>
</evidence>
<dbReference type="EMBL" id="JAASRM010000001">
    <property type="protein sequence ID" value="NIK88331.1"/>
    <property type="molecule type" value="Genomic_DNA"/>
</dbReference>
<feature type="domain" description="COQ9 C-terminal" evidence="7">
    <location>
        <begin position="116"/>
        <end position="184"/>
    </location>
</feature>
<evidence type="ECO:0000313" key="9">
    <source>
        <dbReference type="Proteomes" id="UP000570514"/>
    </source>
</evidence>
<dbReference type="Gene3D" id="1.10.357.10">
    <property type="entry name" value="Tetracycline Repressor, domain 2"/>
    <property type="match status" value="1"/>
</dbReference>
<organism evidence="8 9">
    <name type="scientific">Rhizomicrobium palustre</name>
    <dbReference type="NCBI Taxonomy" id="189966"/>
    <lineage>
        <taxon>Bacteria</taxon>
        <taxon>Pseudomonadati</taxon>
        <taxon>Pseudomonadota</taxon>
        <taxon>Alphaproteobacteria</taxon>
        <taxon>Micropepsales</taxon>
        <taxon>Micropepsaceae</taxon>
        <taxon>Rhizomicrobium</taxon>
    </lineage>
</organism>
<dbReference type="RefSeq" id="WP_167082517.1">
    <property type="nucleotide sequence ID" value="NZ_BAAADC010000001.1"/>
</dbReference>